<accession>A0AAN7UY68</accession>
<dbReference type="AlphaFoldDB" id="A0AAN7UY68"/>
<dbReference type="EMBL" id="JAWHQM010000044">
    <property type="protein sequence ID" value="KAK5634721.1"/>
    <property type="molecule type" value="Genomic_DNA"/>
</dbReference>
<evidence type="ECO:0000313" key="2">
    <source>
        <dbReference type="Proteomes" id="UP001305414"/>
    </source>
</evidence>
<comment type="caution">
    <text evidence="1">The sequence shown here is derived from an EMBL/GenBank/DDBJ whole genome shotgun (WGS) entry which is preliminary data.</text>
</comment>
<organism evidence="1 2">
    <name type="scientific">Xylaria bambusicola</name>
    <dbReference type="NCBI Taxonomy" id="326684"/>
    <lineage>
        <taxon>Eukaryota</taxon>
        <taxon>Fungi</taxon>
        <taxon>Dikarya</taxon>
        <taxon>Ascomycota</taxon>
        <taxon>Pezizomycotina</taxon>
        <taxon>Sordariomycetes</taxon>
        <taxon>Xylariomycetidae</taxon>
        <taxon>Xylariales</taxon>
        <taxon>Xylariaceae</taxon>
        <taxon>Xylaria</taxon>
    </lineage>
</organism>
<protein>
    <submittedName>
        <fullName evidence="1">Uncharacterized protein</fullName>
    </submittedName>
</protein>
<keyword evidence="2" id="KW-1185">Reference proteome</keyword>
<dbReference type="Proteomes" id="UP001305414">
    <property type="component" value="Unassembled WGS sequence"/>
</dbReference>
<gene>
    <name evidence="1" type="ORF">RRF57_010434</name>
</gene>
<sequence length="115" mass="13045">MRFFVAAELLGSLVPLGFKLLETSDHPGLAFHSRQLLLQEMKLFLKLRNVLERLAWDVGSLTFSPARPLIPAAFSVPSVISIAINYYSLYRLVFDSRWICWRLSGSGPLFSFKVV</sequence>
<proteinExistence type="predicted"/>
<evidence type="ECO:0000313" key="1">
    <source>
        <dbReference type="EMBL" id="KAK5634721.1"/>
    </source>
</evidence>
<name>A0AAN7UY68_9PEZI</name>
<reference evidence="1 2" key="1">
    <citation type="submission" date="2023-10" db="EMBL/GenBank/DDBJ databases">
        <title>Draft genome sequence of Xylaria bambusicola isolate GMP-LS, the root and basal stem rot pathogen of sugarcane in Indonesia.</title>
        <authorList>
            <person name="Selvaraj P."/>
            <person name="Muralishankar V."/>
            <person name="Muruganantham S."/>
            <person name="Sp S."/>
            <person name="Haryani S."/>
            <person name="Lau K.J.X."/>
            <person name="Naqvi N.I."/>
        </authorList>
    </citation>
    <scope>NUCLEOTIDE SEQUENCE [LARGE SCALE GENOMIC DNA]</scope>
    <source>
        <strain evidence="1">GMP-LS</strain>
    </source>
</reference>